<dbReference type="SUPFAM" id="SSF48371">
    <property type="entry name" value="ARM repeat"/>
    <property type="match status" value="1"/>
</dbReference>
<accession>A0A5J4VSY6</accession>
<dbReference type="InterPro" id="IPR016024">
    <property type="entry name" value="ARM-type_fold"/>
</dbReference>
<dbReference type="PROSITE" id="PS50176">
    <property type="entry name" value="ARM_REPEAT"/>
    <property type="match status" value="1"/>
</dbReference>
<dbReference type="Gene3D" id="1.25.10.10">
    <property type="entry name" value="Leucine-rich Repeat Variant"/>
    <property type="match status" value="1"/>
</dbReference>
<keyword evidence="2" id="KW-0813">Transport</keyword>
<sequence>MIHNRIFIYDLSSPYINDVIKCAENLRRFVSGWIHPLPIQDVIDSDVLEKFPQLLDRDDQPQLQLELVWVLTNIFTGTTNQIVSTAKYGVIPPLVRLLTSCNTGIRIQAAWALSNVACENDQYLIKSLQDAGIEDQILKLIRCQNPTSISDKSTLSNFVSHQNFRISKFALTIIGMLVEQDEKQTQEVIESGALANIHTLLQQKV</sequence>
<evidence type="ECO:0000256" key="3">
    <source>
        <dbReference type="ARBA" id="ARBA00022927"/>
    </source>
</evidence>
<evidence type="ECO:0000256" key="2">
    <source>
        <dbReference type="ARBA" id="ARBA00022448"/>
    </source>
</evidence>
<keyword evidence="3" id="KW-0653">Protein transport</keyword>
<name>A0A5J4VSY6_9EUKA</name>
<evidence type="ECO:0000313" key="6">
    <source>
        <dbReference type="Proteomes" id="UP000324800"/>
    </source>
</evidence>
<dbReference type="EMBL" id="SNRW01005135">
    <property type="protein sequence ID" value="KAA6385728.1"/>
    <property type="molecule type" value="Genomic_DNA"/>
</dbReference>
<dbReference type="PANTHER" id="PTHR23316">
    <property type="entry name" value="IMPORTIN ALPHA"/>
    <property type="match status" value="1"/>
</dbReference>
<gene>
    <name evidence="5" type="ORF">EZS28_018745</name>
</gene>
<dbReference type="SMART" id="SM00185">
    <property type="entry name" value="ARM"/>
    <property type="match status" value="2"/>
</dbReference>
<dbReference type="GO" id="GO:0015031">
    <property type="term" value="P:protein transport"/>
    <property type="evidence" value="ECO:0007669"/>
    <property type="project" value="UniProtKB-KW"/>
</dbReference>
<feature type="repeat" description="ARM" evidence="4">
    <location>
        <begin position="89"/>
        <end position="122"/>
    </location>
</feature>
<protein>
    <submittedName>
        <fullName evidence="5">Uncharacterized protein</fullName>
    </submittedName>
</protein>
<dbReference type="InterPro" id="IPR011989">
    <property type="entry name" value="ARM-like"/>
</dbReference>
<dbReference type="AlphaFoldDB" id="A0A5J4VSY6"/>
<reference evidence="5 6" key="1">
    <citation type="submission" date="2019-03" db="EMBL/GenBank/DDBJ databases">
        <title>Single cell metagenomics reveals metabolic interactions within the superorganism composed of flagellate Streblomastix strix and complex community of Bacteroidetes bacteria on its surface.</title>
        <authorList>
            <person name="Treitli S.C."/>
            <person name="Kolisko M."/>
            <person name="Husnik F."/>
            <person name="Keeling P."/>
            <person name="Hampl V."/>
        </authorList>
    </citation>
    <scope>NUCLEOTIDE SEQUENCE [LARGE SCALE GENOMIC DNA]</scope>
    <source>
        <strain evidence="5">ST1C</strain>
    </source>
</reference>
<dbReference type="InterPro" id="IPR000225">
    <property type="entry name" value="Armadillo"/>
</dbReference>
<comment type="similarity">
    <text evidence="1">Belongs to the importin alpha family.</text>
</comment>
<evidence type="ECO:0000256" key="1">
    <source>
        <dbReference type="ARBA" id="ARBA00010394"/>
    </source>
</evidence>
<evidence type="ECO:0000313" key="5">
    <source>
        <dbReference type="EMBL" id="KAA6385728.1"/>
    </source>
</evidence>
<dbReference type="OrthoDB" id="10266088at2759"/>
<dbReference type="Proteomes" id="UP000324800">
    <property type="component" value="Unassembled WGS sequence"/>
</dbReference>
<evidence type="ECO:0000256" key="4">
    <source>
        <dbReference type="PROSITE-ProRule" id="PRU00259"/>
    </source>
</evidence>
<dbReference type="Pfam" id="PF00514">
    <property type="entry name" value="Arm"/>
    <property type="match status" value="2"/>
</dbReference>
<proteinExistence type="inferred from homology"/>
<organism evidence="5 6">
    <name type="scientific">Streblomastix strix</name>
    <dbReference type="NCBI Taxonomy" id="222440"/>
    <lineage>
        <taxon>Eukaryota</taxon>
        <taxon>Metamonada</taxon>
        <taxon>Preaxostyla</taxon>
        <taxon>Oxymonadida</taxon>
        <taxon>Streblomastigidae</taxon>
        <taxon>Streblomastix</taxon>
    </lineage>
</organism>
<comment type="caution">
    <text evidence="5">The sequence shown here is derived from an EMBL/GenBank/DDBJ whole genome shotgun (WGS) entry which is preliminary data.</text>
</comment>